<evidence type="ECO:0000313" key="1">
    <source>
        <dbReference type="EMBL" id="MBC1561864.1"/>
    </source>
</evidence>
<accession>A0A7X0XIX5</accession>
<comment type="caution">
    <text evidence="1">The sequence shown here is derived from an EMBL/GenBank/DDBJ whole genome shotgun (WGS) entry which is preliminary data.</text>
</comment>
<organism evidence="1 2">
    <name type="scientific">Listeria booriae</name>
    <dbReference type="NCBI Taxonomy" id="1552123"/>
    <lineage>
        <taxon>Bacteria</taxon>
        <taxon>Bacillati</taxon>
        <taxon>Bacillota</taxon>
        <taxon>Bacilli</taxon>
        <taxon>Bacillales</taxon>
        <taxon>Listeriaceae</taxon>
        <taxon>Listeria</taxon>
    </lineage>
</organism>
<dbReference type="RefSeq" id="WP_185429294.1">
    <property type="nucleotide sequence ID" value="NZ_JAARRW010000002.1"/>
</dbReference>
<dbReference type="Gene3D" id="3.40.50.1820">
    <property type="entry name" value="alpha/beta hydrolase"/>
    <property type="match status" value="1"/>
</dbReference>
<proteinExistence type="predicted"/>
<protein>
    <submittedName>
        <fullName evidence="1">Uncharacterized protein</fullName>
    </submittedName>
</protein>
<name>A0A7X0XIX5_9LIST</name>
<reference evidence="1 2" key="1">
    <citation type="submission" date="2020-03" db="EMBL/GenBank/DDBJ databases">
        <title>Soil Listeria distribution.</title>
        <authorList>
            <person name="Liao J."/>
            <person name="Wiedmann M."/>
        </authorList>
    </citation>
    <scope>NUCLEOTIDE SEQUENCE [LARGE SCALE GENOMIC DNA]</scope>
    <source>
        <strain evidence="1 2">FSL L7-1387</strain>
    </source>
</reference>
<gene>
    <name evidence="1" type="ORF">HB902_07245</name>
</gene>
<dbReference type="Proteomes" id="UP000541955">
    <property type="component" value="Unassembled WGS sequence"/>
</dbReference>
<dbReference type="AlphaFoldDB" id="A0A7X0XIX5"/>
<sequence length="265" mass="30915">MLHGKHLLNGSDTLVIVFQNAAKPLNDAIPAIYRGNVTQKEVADMHERYTWMKFAQRVTKADYFFVKDHFSSVYGWYFIDNGKFIHEQFNEELTAFIQQHGYKRVIAFGSSKGGTGAIIYGIMNPLITDVFSLIPQIHVARFINKLCPNEKSLFFGKKKHFEKQVEDFLFADELYVNYKETKLYLYTGLQDIQFQALLNYRQFLEEKGITSELFLNRGDERHTRLVNQYTPFIFAVLEDLIDQSENRIMQQAVSLSPSIRILKEQ</sequence>
<evidence type="ECO:0000313" key="2">
    <source>
        <dbReference type="Proteomes" id="UP000541955"/>
    </source>
</evidence>
<dbReference type="InterPro" id="IPR029058">
    <property type="entry name" value="AB_hydrolase_fold"/>
</dbReference>
<dbReference type="EMBL" id="JAARRW010000002">
    <property type="protein sequence ID" value="MBC1561864.1"/>
    <property type="molecule type" value="Genomic_DNA"/>
</dbReference>
<dbReference type="SUPFAM" id="SSF53474">
    <property type="entry name" value="alpha/beta-Hydrolases"/>
    <property type="match status" value="1"/>
</dbReference>